<reference evidence="2" key="1">
    <citation type="submission" date="2017-01" db="EMBL/GenBank/DDBJ databases">
        <authorList>
            <person name="Varghese N."/>
            <person name="Submissions S."/>
        </authorList>
    </citation>
    <scope>NUCLEOTIDE SEQUENCE [LARGE SCALE GENOMIC DNA]</scope>
    <source>
        <strain evidence="2">DSM 24913</strain>
    </source>
</reference>
<dbReference type="Proteomes" id="UP000185639">
    <property type="component" value="Unassembled WGS sequence"/>
</dbReference>
<keyword evidence="2" id="KW-1185">Reference proteome</keyword>
<dbReference type="STRING" id="484498.SAMN05421686_105271"/>
<protein>
    <submittedName>
        <fullName evidence="1">Uncharacterized protein</fullName>
    </submittedName>
</protein>
<evidence type="ECO:0000313" key="2">
    <source>
        <dbReference type="Proteomes" id="UP000185639"/>
    </source>
</evidence>
<name>A0A1N7ML98_9GAMM</name>
<sequence length="288" mass="32889">MSANKAAQKKLPPIKMRFKKREDITLDECLGMYELFKVYYQNTPFEQFLEDFSNKTGAHIAKRKTDGKVVGFSTGVARTIEVDGKPVRILFSGDTVMAKEYWGHSAFPQSFFRWLLSERLRHPTLPMYWFLISMGYRTYLILANNFYKYYPNIDGDDPHLKNVAFTAADNIFPGALNRETGLLDFGEDACTLSDFVTPITDKERAVPKIAFFESRNPSWHKGDEMACVGSLDWGSFGRVILDARRTLFKKGTRKTQKQASSAVVNHKPENIEVTVDDIYNKESDSKTA</sequence>
<evidence type="ECO:0000313" key="1">
    <source>
        <dbReference type="EMBL" id="SIS86926.1"/>
    </source>
</evidence>
<gene>
    <name evidence="1" type="ORF">SAMN05421686_105271</name>
</gene>
<dbReference type="AlphaFoldDB" id="A0A1N7ML98"/>
<accession>A0A1N7ML98</accession>
<organism evidence="1 2">
    <name type="scientific">Thalassolituus maritimus</name>
    <dbReference type="NCBI Taxonomy" id="484498"/>
    <lineage>
        <taxon>Bacteria</taxon>
        <taxon>Pseudomonadati</taxon>
        <taxon>Pseudomonadota</taxon>
        <taxon>Gammaproteobacteria</taxon>
        <taxon>Oceanospirillales</taxon>
        <taxon>Oceanospirillaceae</taxon>
        <taxon>Thalassolituus</taxon>
    </lineage>
</organism>
<dbReference type="OrthoDB" id="333393at2"/>
<proteinExistence type="predicted"/>
<dbReference type="RefSeq" id="WP_076515672.1">
    <property type="nucleotide sequence ID" value="NZ_FTOH01000005.1"/>
</dbReference>
<dbReference type="EMBL" id="FTOH01000005">
    <property type="protein sequence ID" value="SIS86926.1"/>
    <property type="molecule type" value="Genomic_DNA"/>
</dbReference>